<evidence type="ECO:0000313" key="2">
    <source>
        <dbReference type="Proteomes" id="UP000622890"/>
    </source>
</evidence>
<organism evidence="1 2">
    <name type="scientific">Noviherbaspirillum pedocola</name>
    <dbReference type="NCBI Taxonomy" id="2801341"/>
    <lineage>
        <taxon>Bacteria</taxon>
        <taxon>Pseudomonadati</taxon>
        <taxon>Pseudomonadota</taxon>
        <taxon>Betaproteobacteria</taxon>
        <taxon>Burkholderiales</taxon>
        <taxon>Oxalobacteraceae</taxon>
        <taxon>Noviherbaspirillum</taxon>
    </lineage>
</organism>
<accession>A0A934W8J3</accession>
<gene>
    <name evidence="1" type="ORF">JJB74_29165</name>
</gene>
<evidence type="ECO:0000313" key="1">
    <source>
        <dbReference type="EMBL" id="MBK4738702.1"/>
    </source>
</evidence>
<protein>
    <submittedName>
        <fullName evidence="1">Uncharacterized protein</fullName>
    </submittedName>
</protein>
<reference evidence="1" key="1">
    <citation type="submission" date="2021-01" db="EMBL/GenBank/DDBJ databases">
        <title>Genome sequence of strain Noviherbaspirillum sp. DKR-6.</title>
        <authorList>
            <person name="Chaudhary D.K."/>
        </authorList>
    </citation>
    <scope>NUCLEOTIDE SEQUENCE</scope>
    <source>
        <strain evidence="1">DKR-6</strain>
    </source>
</reference>
<dbReference type="AlphaFoldDB" id="A0A934W8J3"/>
<dbReference type="Proteomes" id="UP000622890">
    <property type="component" value="Unassembled WGS sequence"/>
</dbReference>
<proteinExistence type="predicted"/>
<keyword evidence="2" id="KW-1185">Reference proteome</keyword>
<dbReference type="EMBL" id="JAEPBG010000025">
    <property type="protein sequence ID" value="MBK4738702.1"/>
    <property type="molecule type" value="Genomic_DNA"/>
</dbReference>
<sequence>MSEILGRSRFGPVVSGCQAPDTGDAKILAHYMPSLNDANASAVLDSQDAEFRAAVRQFLARELMPELRETGRRCAGIYSDYLKVVRWHRILAKQS</sequence>
<name>A0A934W8J3_9BURK</name>
<dbReference type="RefSeq" id="WP_200598072.1">
    <property type="nucleotide sequence ID" value="NZ_JAEPBG010000025.1"/>
</dbReference>
<comment type="caution">
    <text evidence="1">The sequence shown here is derived from an EMBL/GenBank/DDBJ whole genome shotgun (WGS) entry which is preliminary data.</text>
</comment>